<accession>A0A0A9G8Z0</accession>
<reference evidence="1" key="2">
    <citation type="journal article" date="2015" name="Data Brief">
        <title>Shoot transcriptome of the giant reed, Arundo donax.</title>
        <authorList>
            <person name="Barrero R.A."/>
            <person name="Guerrero F.D."/>
            <person name="Moolhuijzen P."/>
            <person name="Goolsby J.A."/>
            <person name="Tidwell J."/>
            <person name="Bellgard S.E."/>
            <person name="Bellgard M.I."/>
        </authorList>
    </citation>
    <scope>NUCLEOTIDE SEQUENCE</scope>
    <source>
        <tissue evidence="1">Shoot tissue taken approximately 20 cm above the soil surface</tissue>
    </source>
</reference>
<protein>
    <submittedName>
        <fullName evidence="1">Uncharacterized protein</fullName>
    </submittedName>
</protein>
<evidence type="ECO:0000313" key="1">
    <source>
        <dbReference type="EMBL" id="JAE21545.1"/>
    </source>
</evidence>
<proteinExistence type="predicted"/>
<sequence>MFLLNQPYLSRMSATRYLSYRADLKILVSLQRLAKCLLLLYHVLLQTKQKNVTMKYYVVLYIVNGTGHVDNNFIDGYCRKIFEDKHPGISKHYFYPNVGECLLRYSTSSDVQSVKHSFPDVLFAVDLHKKVFTFMDSIFGEKDDFQIYVRNRLR</sequence>
<reference evidence="1" key="1">
    <citation type="submission" date="2014-09" db="EMBL/GenBank/DDBJ databases">
        <authorList>
            <person name="Magalhaes I.L.F."/>
            <person name="Oliveira U."/>
            <person name="Santos F.R."/>
            <person name="Vidigal T.H.D.A."/>
            <person name="Brescovit A.D."/>
            <person name="Santos A.J."/>
        </authorList>
    </citation>
    <scope>NUCLEOTIDE SEQUENCE</scope>
    <source>
        <tissue evidence="1">Shoot tissue taken approximately 20 cm above the soil surface</tissue>
    </source>
</reference>
<organism evidence="1">
    <name type="scientific">Arundo donax</name>
    <name type="common">Giant reed</name>
    <name type="synonym">Donax arundinaceus</name>
    <dbReference type="NCBI Taxonomy" id="35708"/>
    <lineage>
        <taxon>Eukaryota</taxon>
        <taxon>Viridiplantae</taxon>
        <taxon>Streptophyta</taxon>
        <taxon>Embryophyta</taxon>
        <taxon>Tracheophyta</taxon>
        <taxon>Spermatophyta</taxon>
        <taxon>Magnoliopsida</taxon>
        <taxon>Liliopsida</taxon>
        <taxon>Poales</taxon>
        <taxon>Poaceae</taxon>
        <taxon>PACMAD clade</taxon>
        <taxon>Arundinoideae</taxon>
        <taxon>Arundineae</taxon>
        <taxon>Arundo</taxon>
    </lineage>
</organism>
<dbReference type="EMBL" id="GBRH01176351">
    <property type="protein sequence ID" value="JAE21545.1"/>
    <property type="molecule type" value="Transcribed_RNA"/>
</dbReference>
<name>A0A0A9G8Z0_ARUDO</name>
<dbReference type="AlphaFoldDB" id="A0A0A9G8Z0"/>